<feature type="domain" description="EamA" evidence="8">
    <location>
        <begin position="75"/>
        <end position="210"/>
    </location>
</feature>
<evidence type="ECO:0000256" key="1">
    <source>
        <dbReference type="ARBA" id="ARBA00004651"/>
    </source>
</evidence>
<feature type="domain" description="EamA" evidence="8">
    <location>
        <begin position="228"/>
        <end position="360"/>
    </location>
</feature>
<accession>A0A8J2S9S9</accession>
<dbReference type="InterPro" id="IPR000620">
    <property type="entry name" value="EamA_dom"/>
</dbReference>
<evidence type="ECO:0000256" key="7">
    <source>
        <dbReference type="SAM" id="Phobius"/>
    </source>
</evidence>
<dbReference type="AlphaFoldDB" id="A0A8J2S9S9"/>
<feature type="transmembrane region" description="Helical" evidence="7">
    <location>
        <begin position="163"/>
        <end position="184"/>
    </location>
</feature>
<dbReference type="Pfam" id="PF00892">
    <property type="entry name" value="EamA"/>
    <property type="match status" value="2"/>
</dbReference>
<dbReference type="PANTHER" id="PTHR42920:SF5">
    <property type="entry name" value="EAMA DOMAIN-CONTAINING PROTEIN"/>
    <property type="match status" value="1"/>
</dbReference>
<feature type="transmembrane region" description="Helical" evidence="7">
    <location>
        <begin position="485"/>
        <end position="503"/>
    </location>
</feature>
<name>A0A8J2S9S9_9STRA</name>
<feature type="transmembrane region" description="Helical" evidence="7">
    <location>
        <begin position="223"/>
        <end position="240"/>
    </location>
</feature>
<feature type="transmembrane region" description="Helical" evidence="7">
    <location>
        <begin position="252"/>
        <end position="273"/>
    </location>
</feature>
<dbReference type="InterPro" id="IPR037185">
    <property type="entry name" value="EmrE-like"/>
</dbReference>
<dbReference type="EMBL" id="CAKKNE010000001">
    <property type="protein sequence ID" value="CAH0366303.1"/>
    <property type="molecule type" value="Genomic_DNA"/>
</dbReference>
<gene>
    <name evidence="9" type="ORF">PECAL_1P27870</name>
</gene>
<dbReference type="GO" id="GO:0005886">
    <property type="term" value="C:plasma membrane"/>
    <property type="evidence" value="ECO:0007669"/>
    <property type="project" value="UniProtKB-SubCell"/>
</dbReference>
<evidence type="ECO:0000313" key="10">
    <source>
        <dbReference type="Proteomes" id="UP000789595"/>
    </source>
</evidence>
<proteinExistence type="predicted"/>
<keyword evidence="2" id="KW-1003">Cell membrane</keyword>
<feature type="transmembrane region" description="Helical" evidence="7">
    <location>
        <begin position="132"/>
        <end position="151"/>
    </location>
</feature>
<keyword evidence="4 7" id="KW-1133">Transmembrane helix</keyword>
<evidence type="ECO:0000313" key="9">
    <source>
        <dbReference type="EMBL" id="CAH0366303.1"/>
    </source>
</evidence>
<evidence type="ECO:0000256" key="4">
    <source>
        <dbReference type="ARBA" id="ARBA00022989"/>
    </source>
</evidence>
<feature type="transmembrane region" description="Helical" evidence="7">
    <location>
        <begin position="446"/>
        <end position="473"/>
    </location>
</feature>
<reference evidence="9" key="1">
    <citation type="submission" date="2021-11" db="EMBL/GenBank/DDBJ databases">
        <authorList>
            <consortium name="Genoscope - CEA"/>
            <person name="William W."/>
        </authorList>
    </citation>
    <scope>NUCLEOTIDE SEQUENCE</scope>
</reference>
<dbReference type="PANTHER" id="PTHR42920">
    <property type="entry name" value="OS03G0707200 PROTEIN-RELATED"/>
    <property type="match status" value="1"/>
</dbReference>
<protein>
    <recommendedName>
        <fullName evidence="8">EamA domain-containing protein</fullName>
    </recommendedName>
</protein>
<feature type="transmembrane region" description="Helical" evidence="7">
    <location>
        <begin position="404"/>
        <end position="425"/>
    </location>
</feature>
<dbReference type="InterPro" id="IPR051258">
    <property type="entry name" value="Diverse_Substrate_Transporter"/>
</dbReference>
<evidence type="ECO:0000259" key="8">
    <source>
        <dbReference type="Pfam" id="PF00892"/>
    </source>
</evidence>
<dbReference type="OrthoDB" id="2017960at2759"/>
<comment type="caution">
    <text evidence="9">The sequence shown here is derived from an EMBL/GenBank/DDBJ whole genome shotgun (WGS) entry which is preliminary data.</text>
</comment>
<evidence type="ECO:0000256" key="6">
    <source>
        <dbReference type="SAM" id="MobiDB-lite"/>
    </source>
</evidence>
<evidence type="ECO:0000256" key="5">
    <source>
        <dbReference type="ARBA" id="ARBA00023136"/>
    </source>
</evidence>
<feature type="transmembrane region" description="Helical" evidence="7">
    <location>
        <begin position="75"/>
        <end position="94"/>
    </location>
</feature>
<evidence type="ECO:0000256" key="2">
    <source>
        <dbReference type="ARBA" id="ARBA00022475"/>
    </source>
</evidence>
<keyword evidence="3 7" id="KW-0812">Transmembrane</keyword>
<dbReference type="SUPFAM" id="SSF103481">
    <property type="entry name" value="Multidrug resistance efflux transporter EmrE"/>
    <property type="match status" value="1"/>
</dbReference>
<feature type="region of interest" description="Disordered" evidence="6">
    <location>
        <begin position="503"/>
        <end position="537"/>
    </location>
</feature>
<dbReference type="Proteomes" id="UP000789595">
    <property type="component" value="Unassembled WGS sequence"/>
</dbReference>
<feature type="transmembrane region" description="Helical" evidence="7">
    <location>
        <begin position="293"/>
        <end position="316"/>
    </location>
</feature>
<feature type="transmembrane region" description="Helical" evidence="7">
    <location>
        <begin position="106"/>
        <end position="125"/>
    </location>
</feature>
<keyword evidence="10" id="KW-1185">Reference proteome</keyword>
<evidence type="ECO:0000256" key="3">
    <source>
        <dbReference type="ARBA" id="ARBA00022692"/>
    </source>
</evidence>
<organism evidence="9 10">
    <name type="scientific">Pelagomonas calceolata</name>
    <dbReference type="NCBI Taxonomy" id="35677"/>
    <lineage>
        <taxon>Eukaryota</taxon>
        <taxon>Sar</taxon>
        <taxon>Stramenopiles</taxon>
        <taxon>Ochrophyta</taxon>
        <taxon>Pelagophyceae</taxon>
        <taxon>Pelagomonadales</taxon>
        <taxon>Pelagomonadaceae</taxon>
        <taxon>Pelagomonas</taxon>
    </lineage>
</organism>
<comment type="subcellular location">
    <subcellularLocation>
        <location evidence="1">Cell membrane</location>
        <topology evidence="1">Multi-pass membrane protein</topology>
    </subcellularLocation>
</comment>
<feature type="transmembrane region" description="Helical" evidence="7">
    <location>
        <begin position="196"/>
        <end position="217"/>
    </location>
</feature>
<feature type="compositionally biased region" description="Polar residues" evidence="6">
    <location>
        <begin position="521"/>
        <end position="537"/>
    </location>
</feature>
<sequence length="537" mass="54900">MRLTNAEDTPLRPETKLSGVVDDRVAALDRSADAFVEGIMVSDDDVVTIGDTSDAPVIIGEELVGLETAQESDNIAIAALLAVAVLWGTNFPAVRYLVTDPVSLTPAAYSFARFGASALALSPLLPRASSKGALLAGAECGLWIAAGYVVQCLALQGTTAAKGALLAALQVVVVPAVVVLFPALRPKAGKEPTMKDWVCAGAALAGVALLELQGLTAPVASDAVAALQPVFFGISYLRIAEAGRKYPSDDDALAMAAAQVVAVAAVASIWLLGAEGSEGFSHVLALSDQPQTLAVLAWTALASTALTILLQTYALARVPAATASLVVSSEPLWAALLAAVLLGETNYGAADVAGGALILGASLAPAFLDDDAFAGAASSDGGLVFVSDPVHGRVSASFKERYGYASWVGPLVGVWELVIVGRMWCSHGGTQRVAAMRMLSTLMGGAFYSLVAEGDLVGSLGPIAFAAMSVWVLGWTAAAAASQTSFFTLGALIAIGVSTFSPGKPNSEDSKSRPFMGRQASWLSELSTSTTAGGKRD</sequence>
<keyword evidence="5 7" id="KW-0472">Membrane</keyword>